<accession>A0A0B5BHM1</accession>
<evidence type="ECO:0000256" key="4">
    <source>
        <dbReference type="ARBA" id="ARBA00022801"/>
    </source>
</evidence>
<sequence>MIPIKDFNPTRRFPVISVAFIALNIAVFFYDRLTGHFEPMLIETARGVVRTKAFVGGLSAHFSLVPATLTSLPLLAWPTIFTSMFLHGNWLHIGSNMLYLWIFGNNVEDVLGRFRFILFYFACGAAAAIAQVLSAPQSDIPMVGASGAVAGVMGAYLVLFPRARILTLVPILFFFTFIEVPAFVIIGWWALIQFLNASWLGGGELQRGGVAYFAHLGGFVTGMVLLMLTGAQGGGRSYRRR</sequence>
<comment type="similarity">
    <text evidence="2">Belongs to the peptidase S54 family.</text>
</comment>
<dbReference type="SUPFAM" id="SSF144091">
    <property type="entry name" value="Rhomboid-like"/>
    <property type="match status" value="1"/>
</dbReference>
<evidence type="ECO:0000256" key="6">
    <source>
        <dbReference type="ARBA" id="ARBA00023136"/>
    </source>
</evidence>
<dbReference type="InterPro" id="IPR050925">
    <property type="entry name" value="Rhomboid_protease_S54"/>
</dbReference>
<feature type="domain" description="Peptidase S54 rhomboid" evidence="8">
    <location>
        <begin position="77"/>
        <end position="229"/>
    </location>
</feature>
<keyword evidence="4" id="KW-0378">Hydrolase</keyword>
<dbReference type="Proteomes" id="UP000057609">
    <property type="component" value="Chromosome"/>
</dbReference>
<dbReference type="OrthoDB" id="9813074at2"/>
<dbReference type="PANTHER" id="PTHR43731">
    <property type="entry name" value="RHOMBOID PROTEASE"/>
    <property type="match status" value="1"/>
</dbReference>
<dbReference type="Pfam" id="PF01694">
    <property type="entry name" value="Rhomboid"/>
    <property type="match status" value="1"/>
</dbReference>
<dbReference type="PANTHER" id="PTHR43731:SF14">
    <property type="entry name" value="PRESENILIN-ASSOCIATED RHOMBOID-LIKE PROTEIN, MITOCHONDRIAL"/>
    <property type="match status" value="1"/>
</dbReference>
<keyword evidence="6 7" id="KW-0472">Membrane</keyword>
<feature type="transmembrane region" description="Helical" evidence="7">
    <location>
        <begin position="171"/>
        <end position="192"/>
    </location>
</feature>
<feature type="transmembrane region" description="Helical" evidence="7">
    <location>
        <begin position="140"/>
        <end position="159"/>
    </location>
</feature>
<evidence type="ECO:0000313" key="9">
    <source>
        <dbReference type="EMBL" id="AJE03975.1"/>
    </source>
</evidence>
<feature type="transmembrane region" description="Helical" evidence="7">
    <location>
        <begin position="114"/>
        <end position="134"/>
    </location>
</feature>
<keyword evidence="3 7" id="KW-0812">Transmembrane</keyword>
<evidence type="ECO:0000256" key="5">
    <source>
        <dbReference type="ARBA" id="ARBA00022989"/>
    </source>
</evidence>
<comment type="subcellular location">
    <subcellularLocation>
        <location evidence="1">Membrane</location>
        <topology evidence="1">Multi-pass membrane protein</topology>
    </subcellularLocation>
</comment>
<dbReference type="InterPro" id="IPR022764">
    <property type="entry name" value="Peptidase_S54_rhomboid_dom"/>
</dbReference>
<name>A0A0B5BHM1_9BACT</name>
<evidence type="ECO:0000256" key="3">
    <source>
        <dbReference type="ARBA" id="ARBA00022692"/>
    </source>
</evidence>
<dbReference type="HOGENOM" id="CLU_055068_5_1_7"/>
<keyword evidence="10" id="KW-1185">Reference proteome</keyword>
<organism evidence="9 10">
    <name type="scientific">Geobacter pickeringii</name>
    <dbReference type="NCBI Taxonomy" id="345632"/>
    <lineage>
        <taxon>Bacteria</taxon>
        <taxon>Pseudomonadati</taxon>
        <taxon>Thermodesulfobacteriota</taxon>
        <taxon>Desulfuromonadia</taxon>
        <taxon>Geobacterales</taxon>
        <taxon>Geobacteraceae</taxon>
        <taxon>Geobacter</taxon>
    </lineage>
</organism>
<dbReference type="InterPro" id="IPR035952">
    <property type="entry name" value="Rhomboid-like_sf"/>
</dbReference>
<dbReference type="AlphaFoldDB" id="A0A0B5BHM1"/>
<dbReference type="GO" id="GO:0004252">
    <property type="term" value="F:serine-type endopeptidase activity"/>
    <property type="evidence" value="ECO:0007669"/>
    <property type="project" value="InterPro"/>
</dbReference>
<keyword evidence="5 7" id="KW-1133">Transmembrane helix</keyword>
<dbReference type="KEGG" id="gpi:GPICK_11965"/>
<dbReference type="FunFam" id="1.20.1540.10:FF:000027">
    <property type="entry name" value="Rhomboid family intramembrane serine protease"/>
    <property type="match status" value="1"/>
</dbReference>
<evidence type="ECO:0000259" key="8">
    <source>
        <dbReference type="Pfam" id="PF01694"/>
    </source>
</evidence>
<evidence type="ECO:0000256" key="7">
    <source>
        <dbReference type="SAM" id="Phobius"/>
    </source>
</evidence>
<evidence type="ECO:0000256" key="1">
    <source>
        <dbReference type="ARBA" id="ARBA00004141"/>
    </source>
</evidence>
<gene>
    <name evidence="9" type="ORF">GPICK_11965</name>
</gene>
<protein>
    <submittedName>
        <fullName evidence="9">Membrane protein</fullName>
    </submittedName>
</protein>
<dbReference type="GO" id="GO:0016020">
    <property type="term" value="C:membrane"/>
    <property type="evidence" value="ECO:0007669"/>
    <property type="project" value="UniProtKB-SubCell"/>
</dbReference>
<dbReference type="EMBL" id="CP009788">
    <property type="protein sequence ID" value="AJE03975.1"/>
    <property type="molecule type" value="Genomic_DNA"/>
</dbReference>
<reference evidence="9 10" key="1">
    <citation type="journal article" date="2015" name="Genome Announc.">
        <title>Complete Genome of Geobacter pickeringii G13T, a Metal-Reducing Isolate from Sedimentary Kaolin Deposits.</title>
        <authorList>
            <person name="Badalamenti J.P."/>
            <person name="Bond D.R."/>
        </authorList>
    </citation>
    <scope>NUCLEOTIDE SEQUENCE [LARGE SCALE GENOMIC DNA]</scope>
    <source>
        <strain evidence="9 10">G13</strain>
    </source>
</reference>
<dbReference type="Gene3D" id="1.20.1540.10">
    <property type="entry name" value="Rhomboid-like"/>
    <property type="match status" value="1"/>
</dbReference>
<feature type="transmembrane region" description="Helical" evidence="7">
    <location>
        <begin position="212"/>
        <end position="231"/>
    </location>
</feature>
<dbReference type="RefSeq" id="WP_039743501.1">
    <property type="nucleotide sequence ID" value="NZ_CP009788.1"/>
</dbReference>
<dbReference type="STRING" id="345632.GPICK_11965"/>
<proteinExistence type="inferred from homology"/>
<feature type="transmembrane region" description="Helical" evidence="7">
    <location>
        <begin position="75"/>
        <end position="102"/>
    </location>
</feature>
<evidence type="ECO:0000313" key="10">
    <source>
        <dbReference type="Proteomes" id="UP000057609"/>
    </source>
</evidence>
<feature type="transmembrane region" description="Helical" evidence="7">
    <location>
        <begin position="12"/>
        <end position="30"/>
    </location>
</feature>
<evidence type="ECO:0000256" key="2">
    <source>
        <dbReference type="ARBA" id="ARBA00009045"/>
    </source>
</evidence>